<dbReference type="STRING" id="945553.A0A0D2M523"/>
<evidence type="ECO:0000256" key="1">
    <source>
        <dbReference type="ARBA" id="ARBA00004651"/>
    </source>
</evidence>
<dbReference type="SFLD" id="SFLDG01168">
    <property type="entry name" value="Ferric_reductase_subgroup_(FRE"/>
    <property type="match status" value="1"/>
</dbReference>
<dbReference type="AlphaFoldDB" id="A0A0D2M523"/>
<dbReference type="Gene3D" id="3.40.50.80">
    <property type="entry name" value="Nucleotide-binding domain of ferredoxin-NADP reductase (FNR) module"/>
    <property type="match status" value="1"/>
</dbReference>
<evidence type="ECO:0000256" key="11">
    <source>
        <dbReference type="ARBA" id="ARBA00023136"/>
    </source>
</evidence>
<evidence type="ECO:0000259" key="16">
    <source>
        <dbReference type="PROSITE" id="PS51384"/>
    </source>
</evidence>
<keyword evidence="11 15" id="KW-0472">Membrane</keyword>
<evidence type="ECO:0000313" key="17">
    <source>
        <dbReference type="EMBL" id="KJA18253.1"/>
    </source>
</evidence>
<dbReference type="EMBL" id="KN817591">
    <property type="protein sequence ID" value="KJA18253.1"/>
    <property type="molecule type" value="Genomic_DNA"/>
</dbReference>
<evidence type="ECO:0000256" key="15">
    <source>
        <dbReference type="SAM" id="Phobius"/>
    </source>
</evidence>
<dbReference type="GO" id="GO:0005886">
    <property type="term" value="C:plasma membrane"/>
    <property type="evidence" value="ECO:0007669"/>
    <property type="project" value="UniProtKB-SubCell"/>
</dbReference>
<dbReference type="EC" id="1.16.1.9" evidence="3"/>
<name>A0A0D2M523_HYPSF</name>
<keyword evidence="9" id="KW-0560">Oxidoreductase</keyword>
<evidence type="ECO:0000256" key="5">
    <source>
        <dbReference type="ARBA" id="ARBA00022475"/>
    </source>
</evidence>
<feature type="transmembrane region" description="Helical" evidence="15">
    <location>
        <begin position="416"/>
        <end position="435"/>
    </location>
</feature>
<evidence type="ECO:0000256" key="8">
    <source>
        <dbReference type="ARBA" id="ARBA00022989"/>
    </source>
</evidence>
<keyword evidence="12" id="KW-0325">Glycoprotein</keyword>
<evidence type="ECO:0000313" key="18">
    <source>
        <dbReference type="Proteomes" id="UP000054270"/>
    </source>
</evidence>
<dbReference type="OrthoDB" id="17725at2759"/>
<evidence type="ECO:0000256" key="7">
    <source>
        <dbReference type="ARBA" id="ARBA00022982"/>
    </source>
</evidence>
<sequence length="678" mass="74180">MSDRSLVYTIDLIFAILIGILILARLPRAFALFGSSKEWRNGHFIQRITTREGFTTSKESYKSDGLSSDDSHISCTGPQQSQRLDNKGLPMANNLPLHIAACPRLLRPFLALLRMRISPGFSLGQFVITAIYFVCVIYAIFFRSNIFTDKRRTGWLATSQLPIVFVFALKNNLIGSILGYSYEKLNFVHRFSGRLAVLAANIHSLHWLYKRSIDGTLSQKIQIPSCYWGVVALICMDLLCFFSTEFWRKRAYNVFLTTHIVGFSLLLPAIYMHTPSPLIFIVVCVVAYGMDHVVRMLKTRVATAHLHALPELDMTRVEIPTLNAGWRAGQHVRLRVLSTAMGWASWLEVHPFTIASVSKSEEGMVLMVKKTGGWTGKMFEVAKASEYMGDGNLGRDMKVLIEGPYGGPQHTIMSSFSAAVFIVGGSGITFALSAIQDIIQKDLAGESRVKVVELVWIISDPASLSPLLPHLSSLIQKSINTPLRISVFYTRVRAGKQPAFIDATRSAATPLGPPPLNLGEAPTPRSDSPPRVDNVGGLNTSVRRKATLNASEKLHVAVETQNYSTPDRMQESEKRLPAAPAPAVVAVALLPPGLTLSPGRPKVVSVIEHALDSALELGKSAHQYTRAGDAPPRMTGLLVGVCGPLAMADAIAGAVGVIDAVRRDQVGGIELVEEAFGW</sequence>
<dbReference type="PANTHER" id="PTHR32361">
    <property type="entry name" value="FERRIC/CUPRIC REDUCTASE TRANSMEMBRANE COMPONENT"/>
    <property type="match status" value="1"/>
</dbReference>
<feature type="transmembrane region" description="Helical" evidence="15">
    <location>
        <begin position="6"/>
        <end position="26"/>
    </location>
</feature>
<feature type="transmembrane region" description="Helical" evidence="15">
    <location>
        <begin position="121"/>
        <end position="141"/>
    </location>
</feature>
<comment type="subcellular location">
    <subcellularLocation>
        <location evidence="1">Cell membrane</location>
        <topology evidence="1">Multi-pass membrane protein</topology>
    </subcellularLocation>
</comment>
<evidence type="ECO:0000256" key="13">
    <source>
        <dbReference type="ARBA" id="ARBA00048483"/>
    </source>
</evidence>
<dbReference type="InterPro" id="IPR013121">
    <property type="entry name" value="Fe_red_NAD-bd_6"/>
</dbReference>
<feature type="region of interest" description="Disordered" evidence="14">
    <location>
        <begin position="505"/>
        <end position="537"/>
    </location>
</feature>
<gene>
    <name evidence="17" type="ORF">HYPSUDRAFT_205502</name>
</gene>
<keyword evidence="6 15" id="KW-0812">Transmembrane</keyword>
<dbReference type="PROSITE" id="PS51384">
    <property type="entry name" value="FAD_FR"/>
    <property type="match status" value="1"/>
</dbReference>
<comment type="similarity">
    <text evidence="2">Belongs to the ferric reductase (FRE) family.</text>
</comment>
<keyword evidence="8 15" id="KW-1133">Transmembrane helix</keyword>
<keyword evidence="4" id="KW-0813">Transport</keyword>
<dbReference type="Pfam" id="PF08022">
    <property type="entry name" value="FAD_binding_8"/>
    <property type="match status" value="1"/>
</dbReference>
<accession>A0A0D2M523</accession>
<feature type="transmembrane region" description="Helical" evidence="15">
    <location>
        <begin position="278"/>
        <end position="297"/>
    </location>
</feature>
<feature type="transmembrane region" description="Helical" evidence="15">
    <location>
        <begin position="221"/>
        <end position="242"/>
    </location>
</feature>
<dbReference type="Pfam" id="PF08030">
    <property type="entry name" value="NAD_binding_6"/>
    <property type="match status" value="1"/>
</dbReference>
<evidence type="ECO:0000256" key="3">
    <source>
        <dbReference type="ARBA" id="ARBA00012668"/>
    </source>
</evidence>
<evidence type="ECO:0000256" key="10">
    <source>
        <dbReference type="ARBA" id="ARBA00023065"/>
    </source>
</evidence>
<feature type="transmembrane region" description="Helical" evidence="15">
    <location>
        <begin position="254"/>
        <end position="272"/>
    </location>
</feature>
<feature type="domain" description="FAD-binding FR-type" evidence="16">
    <location>
        <begin position="294"/>
        <end position="411"/>
    </location>
</feature>
<dbReference type="InterPro" id="IPR017927">
    <property type="entry name" value="FAD-bd_FR_type"/>
</dbReference>
<dbReference type="GO" id="GO:0052851">
    <property type="term" value="F:ferric-chelate reductase (NADPH) activity"/>
    <property type="evidence" value="ECO:0007669"/>
    <property type="project" value="UniProtKB-EC"/>
</dbReference>
<keyword evidence="10" id="KW-0406">Ion transport</keyword>
<evidence type="ECO:0000256" key="12">
    <source>
        <dbReference type="ARBA" id="ARBA00023180"/>
    </source>
</evidence>
<evidence type="ECO:0000256" key="9">
    <source>
        <dbReference type="ARBA" id="ARBA00023002"/>
    </source>
</evidence>
<dbReference type="InterPro" id="IPR017938">
    <property type="entry name" value="Riboflavin_synthase-like_b-brl"/>
</dbReference>
<dbReference type="Pfam" id="PF01794">
    <property type="entry name" value="Ferric_reduct"/>
    <property type="match status" value="1"/>
</dbReference>
<protein>
    <recommendedName>
        <fullName evidence="3">ferric-chelate reductase (NADPH)</fullName>
        <ecNumber evidence="3">1.16.1.9</ecNumber>
    </recommendedName>
</protein>
<dbReference type="PANTHER" id="PTHR32361:SF9">
    <property type="entry name" value="FERRIC REDUCTASE TRANSMEMBRANE COMPONENT 3-RELATED"/>
    <property type="match status" value="1"/>
</dbReference>
<evidence type="ECO:0000256" key="14">
    <source>
        <dbReference type="SAM" id="MobiDB-lite"/>
    </source>
</evidence>
<feature type="transmembrane region" description="Helical" evidence="15">
    <location>
        <begin position="161"/>
        <end position="179"/>
    </location>
</feature>
<evidence type="ECO:0000256" key="4">
    <source>
        <dbReference type="ARBA" id="ARBA00022448"/>
    </source>
</evidence>
<dbReference type="InterPro" id="IPR013130">
    <property type="entry name" value="Fe3_Rdtase_TM_dom"/>
</dbReference>
<evidence type="ECO:0000256" key="2">
    <source>
        <dbReference type="ARBA" id="ARBA00006278"/>
    </source>
</evidence>
<keyword evidence="5" id="KW-1003">Cell membrane</keyword>
<dbReference type="CDD" id="cd06186">
    <property type="entry name" value="NOX_Duox_like_FAD_NADP"/>
    <property type="match status" value="1"/>
</dbReference>
<dbReference type="OMA" id="HIAGWIA"/>
<dbReference type="GO" id="GO:0006826">
    <property type="term" value="P:iron ion transport"/>
    <property type="evidence" value="ECO:0007669"/>
    <property type="project" value="TreeGrafter"/>
</dbReference>
<dbReference type="GO" id="GO:0006879">
    <property type="term" value="P:intracellular iron ion homeostasis"/>
    <property type="evidence" value="ECO:0007669"/>
    <property type="project" value="TreeGrafter"/>
</dbReference>
<dbReference type="InterPro" id="IPR013112">
    <property type="entry name" value="FAD-bd_8"/>
</dbReference>
<proteinExistence type="inferred from homology"/>
<dbReference type="InterPro" id="IPR039261">
    <property type="entry name" value="FNR_nucleotide-bd"/>
</dbReference>
<dbReference type="GO" id="GO:0015677">
    <property type="term" value="P:copper ion import"/>
    <property type="evidence" value="ECO:0007669"/>
    <property type="project" value="TreeGrafter"/>
</dbReference>
<keyword evidence="7" id="KW-0249">Electron transport</keyword>
<comment type="catalytic activity">
    <reaction evidence="13">
        <text>2 a Fe(II)-siderophore + NADP(+) + H(+) = 2 a Fe(III)-siderophore + NADPH</text>
        <dbReference type="Rhea" id="RHEA:28795"/>
        <dbReference type="Rhea" id="RHEA-COMP:11342"/>
        <dbReference type="Rhea" id="RHEA-COMP:11344"/>
        <dbReference type="ChEBI" id="CHEBI:15378"/>
        <dbReference type="ChEBI" id="CHEBI:29033"/>
        <dbReference type="ChEBI" id="CHEBI:29034"/>
        <dbReference type="ChEBI" id="CHEBI:57783"/>
        <dbReference type="ChEBI" id="CHEBI:58349"/>
        <dbReference type="EC" id="1.16.1.9"/>
    </reaction>
</comment>
<dbReference type="SUPFAM" id="SSF63380">
    <property type="entry name" value="Riboflavin synthase domain-like"/>
    <property type="match status" value="1"/>
</dbReference>
<dbReference type="InterPro" id="IPR051410">
    <property type="entry name" value="Ferric/Cupric_Reductase"/>
</dbReference>
<organism evidence="17 18">
    <name type="scientific">Hypholoma sublateritium (strain FD-334 SS-4)</name>
    <dbReference type="NCBI Taxonomy" id="945553"/>
    <lineage>
        <taxon>Eukaryota</taxon>
        <taxon>Fungi</taxon>
        <taxon>Dikarya</taxon>
        <taxon>Basidiomycota</taxon>
        <taxon>Agaricomycotina</taxon>
        <taxon>Agaricomycetes</taxon>
        <taxon>Agaricomycetidae</taxon>
        <taxon>Agaricales</taxon>
        <taxon>Agaricineae</taxon>
        <taxon>Strophariaceae</taxon>
        <taxon>Hypholoma</taxon>
    </lineage>
</organism>
<reference evidence="18" key="1">
    <citation type="submission" date="2014-04" db="EMBL/GenBank/DDBJ databases">
        <title>Evolutionary Origins and Diversification of the Mycorrhizal Mutualists.</title>
        <authorList>
            <consortium name="DOE Joint Genome Institute"/>
            <consortium name="Mycorrhizal Genomics Consortium"/>
            <person name="Kohler A."/>
            <person name="Kuo A."/>
            <person name="Nagy L.G."/>
            <person name="Floudas D."/>
            <person name="Copeland A."/>
            <person name="Barry K.W."/>
            <person name="Cichocki N."/>
            <person name="Veneault-Fourrey C."/>
            <person name="LaButti K."/>
            <person name="Lindquist E.A."/>
            <person name="Lipzen A."/>
            <person name="Lundell T."/>
            <person name="Morin E."/>
            <person name="Murat C."/>
            <person name="Riley R."/>
            <person name="Ohm R."/>
            <person name="Sun H."/>
            <person name="Tunlid A."/>
            <person name="Henrissat B."/>
            <person name="Grigoriev I.V."/>
            <person name="Hibbett D.S."/>
            <person name="Martin F."/>
        </authorList>
    </citation>
    <scope>NUCLEOTIDE SEQUENCE [LARGE SCALE GENOMIC DNA]</scope>
    <source>
        <strain evidence="18">FD-334 SS-4</strain>
    </source>
</reference>
<dbReference type="SFLD" id="SFLDS00052">
    <property type="entry name" value="Ferric_Reductase_Domain"/>
    <property type="match status" value="1"/>
</dbReference>
<keyword evidence="18" id="KW-1185">Reference proteome</keyword>
<dbReference type="Proteomes" id="UP000054270">
    <property type="component" value="Unassembled WGS sequence"/>
</dbReference>
<evidence type="ECO:0000256" key="6">
    <source>
        <dbReference type="ARBA" id="ARBA00022692"/>
    </source>
</evidence>